<evidence type="ECO:0000256" key="5">
    <source>
        <dbReference type="ARBA" id="ARBA00022792"/>
    </source>
</evidence>
<dbReference type="EC" id="4.4.1.17" evidence="10"/>
<keyword evidence="5 10" id="KW-0999">Mitochondrion inner membrane</keyword>
<dbReference type="PANTHER" id="PTHR12743">
    <property type="entry name" value="CYTOCHROME C1 HEME LYASE"/>
    <property type="match status" value="1"/>
</dbReference>
<evidence type="ECO:0000256" key="2">
    <source>
        <dbReference type="ARBA" id="ARBA00007255"/>
    </source>
</evidence>
<organism evidence="12">
    <name type="scientific">Hirondellea gigas</name>
    <dbReference type="NCBI Taxonomy" id="1518452"/>
    <lineage>
        <taxon>Eukaryota</taxon>
        <taxon>Metazoa</taxon>
        <taxon>Ecdysozoa</taxon>
        <taxon>Arthropoda</taxon>
        <taxon>Crustacea</taxon>
        <taxon>Multicrustacea</taxon>
        <taxon>Malacostraca</taxon>
        <taxon>Eumalacostraca</taxon>
        <taxon>Peracarida</taxon>
        <taxon>Amphipoda</taxon>
        <taxon>Amphilochidea</taxon>
        <taxon>Lysianassida</taxon>
        <taxon>Lysianassidira</taxon>
        <taxon>Lysianassoidea</taxon>
        <taxon>Lysianassidae</taxon>
        <taxon>Hirondellea</taxon>
    </lineage>
</organism>
<evidence type="ECO:0000256" key="10">
    <source>
        <dbReference type="RuleBase" id="RU363130"/>
    </source>
</evidence>
<keyword evidence="8 10" id="KW-0472">Membrane</keyword>
<comment type="similarity">
    <text evidence="2 10">Belongs to the cytochrome c-type heme lyase family.</text>
</comment>
<comment type="catalytic activity">
    <reaction evidence="10">
        <text>holo-[cytochrome c] = apo-[cytochrome c] + heme b</text>
        <dbReference type="Rhea" id="RHEA:22648"/>
        <dbReference type="Rhea" id="RHEA-COMP:10725"/>
        <dbReference type="Rhea" id="RHEA-COMP:10726"/>
        <dbReference type="ChEBI" id="CHEBI:29950"/>
        <dbReference type="ChEBI" id="CHEBI:60344"/>
        <dbReference type="ChEBI" id="CHEBI:83739"/>
        <dbReference type="EC" id="4.4.1.17"/>
    </reaction>
</comment>
<evidence type="ECO:0000256" key="9">
    <source>
        <dbReference type="ARBA" id="ARBA00023239"/>
    </source>
</evidence>
<dbReference type="EMBL" id="IACT01008537">
    <property type="protein sequence ID" value="LAC27649.1"/>
    <property type="molecule type" value="mRNA"/>
</dbReference>
<dbReference type="PROSITE" id="PS00822">
    <property type="entry name" value="CYTO_HEME_LYASE_2"/>
    <property type="match status" value="1"/>
</dbReference>
<comment type="subcellular location">
    <subcellularLocation>
        <location evidence="1 10">Mitochondrion inner membrane</location>
    </subcellularLocation>
</comment>
<evidence type="ECO:0000256" key="11">
    <source>
        <dbReference type="SAM" id="MobiDB-lite"/>
    </source>
</evidence>
<evidence type="ECO:0000256" key="8">
    <source>
        <dbReference type="ARBA" id="ARBA00023136"/>
    </source>
</evidence>
<proteinExistence type="evidence at transcript level"/>
<keyword evidence="4 10" id="KW-0479">Metal-binding</keyword>
<keyword evidence="6 10" id="KW-0408">Iron</keyword>
<dbReference type="AlphaFoldDB" id="A0A6A7GAV6"/>
<dbReference type="InterPro" id="IPR000511">
    <property type="entry name" value="Holocyt_c/c1_synthase"/>
</dbReference>
<feature type="region of interest" description="Disordered" evidence="11">
    <location>
        <begin position="1"/>
        <end position="26"/>
    </location>
</feature>
<keyword evidence="3 10" id="KW-0349">Heme</keyword>
<protein>
    <recommendedName>
        <fullName evidence="10">Holocytochrome c-type synthase</fullName>
        <ecNumber evidence="10">4.4.1.17</ecNumber>
    </recommendedName>
</protein>
<dbReference type="GO" id="GO:0005743">
    <property type="term" value="C:mitochondrial inner membrane"/>
    <property type="evidence" value="ECO:0007669"/>
    <property type="project" value="UniProtKB-SubCell"/>
</dbReference>
<reference evidence="12" key="1">
    <citation type="submission" date="2017-11" db="EMBL/GenBank/DDBJ databases">
        <title>The sensing device of the deep-sea amphipod.</title>
        <authorList>
            <person name="Kobayashi H."/>
            <person name="Nagahama T."/>
            <person name="Arai W."/>
            <person name="Sasagawa Y."/>
            <person name="Umeda M."/>
            <person name="Hayashi T."/>
            <person name="Nikaido I."/>
            <person name="Watanabe H."/>
            <person name="Oguri K."/>
            <person name="Kitazato H."/>
            <person name="Fujioka K."/>
            <person name="Kido Y."/>
            <person name="Takami H."/>
        </authorList>
    </citation>
    <scope>NUCLEOTIDE SEQUENCE</scope>
    <source>
        <tissue evidence="12">Whole body</tissue>
    </source>
</reference>
<evidence type="ECO:0000313" key="12">
    <source>
        <dbReference type="EMBL" id="LAC27649.1"/>
    </source>
</evidence>
<keyword evidence="7 10" id="KW-0496">Mitochondrion</keyword>
<keyword evidence="9 10" id="KW-0456">Lyase</keyword>
<evidence type="ECO:0000256" key="1">
    <source>
        <dbReference type="ARBA" id="ARBA00004273"/>
    </source>
</evidence>
<evidence type="ECO:0000256" key="7">
    <source>
        <dbReference type="ARBA" id="ARBA00023128"/>
    </source>
</evidence>
<evidence type="ECO:0000256" key="6">
    <source>
        <dbReference type="ARBA" id="ARBA00023004"/>
    </source>
</evidence>
<dbReference type="PANTHER" id="PTHR12743:SF8">
    <property type="entry name" value="PROTEIN HRI1"/>
    <property type="match status" value="1"/>
</dbReference>
<name>A0A6A7GAV6_9CRUS</name>
<accession>A0A6A7GAV6</accession>
<sequence length="210" mass="24116">MSDTEPPNSKERPIQTFGSHAYPIEQKDGHTVLDEEFEEVPIEHIPSTGRGNSSDGKTWLNPSAGQLYRSCHRKNKGLEVDDAPAMSSTHVAITEGTWNAILEYENLHKSSCPEVKLARFWGMFEQHTIKARLIHSLGNDYPFDRHDWVVDRCGKEVRYIIDYYSTQKNGSTDDDDLEFFIDARPAPNFFGLVDRAHLAFNKWRAGESWW</sequence>
<evidence type="ECO:0000256" key="4">
    <source>
        <dbReference type="ARBA" id="ARBA00022723"/>
    </source>
</evidence>
<dbReference type="GO" id="GO:0004408">
    <property type="term" value="F:holocytochrome-c synthase activity"/>
    <property type="evidence" value="ECO:0007669"/>
    <property type="project" value="UniProtKB-EC"/>
</dbReference>
<comment type="function">
    <text evidence="10">Lyase that catalyzes the covalent linking of the heme group to the cytochrome C apoprotein to produce the mature functional cytochrome.</text>
</comment>
<dbReference type="GO" id="GO:0046872">
    <property type="term" value="F:metal ion binding"/>
    <property type="evidence" value="ECO:0007669"/>
    <property type="project" value="UniProtKB-KW"/>
</dbReference>
<evidence type="ECO:0000256" key="3">
    <source>
        <dbReference type="ARBA" id="ARBA00022617"/>
    </source>
</evidence>
<dbReference type="Pfam" id="PF01265">
    <property type="entry name" value="Cyto_heme_lyase"/>
    <property type="match status" value="1"/>
</dbReference>